<name>A0A918J0X6_9FLAO</name>
<dbReference type="Proteomes" id="UP000634668">
    <property type="component" value="Unassembled WGS sequence"/>
</dbReference>
<comment type="caution">
    <text evidence="2">The sequence shown here is derived from an EMBL/GenBank/DDBJ whole genome shotgun (WGS) entry which is preliminary data.</text>
</comment>
<feature type="transmembrane region" description="Helical" evidence="1">
    <location>
        <begin position="20"/>
        <end position="42"/>
    </location>
</feature>
<feature type="transmembrane region" description="Helical" evidence="1">
    <location>
        <begin position="99"/>
        <end position="117"/>
    </location>
</feature>
<evidence type="ECO:0000313" key="3">
    <source>
        <dbReference type="Proteomes" id="UP000634668"/>
    </source>
</evidence>
<sequence length="267" mass="31218">MIRFNNSTQKIEWYDFMFGTFFIKSDHSLGIFLLIVIAIILFKQEKVKRIIKYRYASIVYLGITLFMTESNISKLILVIILSTIIIIPLYIKYSKTLKFKIVVGLLVLAIVSAGYSVRNKDFIQKRLGGSLEQQFSLKNAERFYELGTAKRFHIVMVAYSKIKTKWIGDGPYSYFDIRTGKFKQTMHFTQLIWTYYDLGIFGLIVVFGYILSLIRYLDIDRGLPYMLFLGIFMIYAFYTTIFSDIAIIFGVFTIFNKPNFLKNQSIN</sequence>
<reference evidence="2" key="1">
    <citation type="journal article" date="2014" name="Int. J. Syst. Evol. Microbiol.">
        <title>Complete genome sequence of Corynebacterium casei LMG S-19264T (=DSM 44701T), isolated from a smear-ripened cheese.</title>
        <authorList>
            <consortium name="US DOE Joint Genome Institute (JGI-PGF)"/>
            <person name="Walter F."/>
            <person name="Albersmeier A."/>
            <person name="Kalinowski J."/>
            <person name="Ruckert C."/>
        </authorList>
    </citation>
    <scope>NUCLEOTIDE SEQUENCE</scope>
    <source>
        <strain evidence="2">KCTC 12113</strain>
    </source>
</reference>
<accession>A0A918J0X6</accession>
<dbReference type="AlphaFoldDB" id="A0A918J0X6"/>
<evidence type="ECO:0000256" key="1">
    <source>
        <dbReference type="SAM" id="Phobius"/>
    </source>
</evidence>
<keyword evidence="1" id="KW-0812">Transmembrane</keyword>
<organism evidence="2 3">
    <name type="scientific">Arenibacter certesii</name>
    <dbReference type="NCBI Taxonomy" id="228955"/>
    <lineage>
        <taxon>Bacteria</taxon>
        <taxon>Pseudomonadati</taxon>
        <taxon>Bacteroidota</taxon>
        <taxon>Flavobacteriia</taxon>
        <taxon>Flavobacteriales</taxon>
        <taxon>Flavobacteriaceae</taxon>
        <taxon>Arenibacter</taxon>
    </lineage>
</organism>
<keyword evidence="1" id="KW-1133">Transmembrane helix</keyword>
<feature type="transmembrane region" description="Helical" evidence="1">
    <location>
        <begin position="226"/>
        <end position="255"/>
    </location>
</feature>
<dbReference type="EMBL" id="BMWP01000016">
    <property type="protein sequence ID" value="GGW38953.1"/>
    <property type="molecule type" value="Genomic_DNA"/>
</dbReference>
<keyword evidence="3" id="KW-1185">Reference proteome</keyword>
<evidence type="ECO:0008006" key="4">
    <source>
        <dbReference type="Google" id="ProtNLM"/>
    </source>
</evidence>
<keyword evidence="1" id="KW-0472">Membrane</keyword>
<evidence type="ECO:0000313" key="2">
    <source>
        <dbReference type="EMBL" id="GGW38953.1"/>
    </source>
</evidence>
<proteinExistence type="predicted"/>
<protein>
    <recommendedName>
        <fullName evidence="4">O-antigen ligase domain-containing protein</fullName>
    </recommendedName>
</protein>
<reference evidence="2" key="2">
    <citation type="submission" date="2020-09" db="EMBL/GenBank/DDBJ databases">
        <authorList>
            <person name="Sun Q."/>
            <person name="Kim S."/>
        </authorList>
    </citation>
    <scope>NUCLEOTIDE SEQUENCE</scope>
    <source>
        <strain evidence="2">KCTC 12113</strain>
    </source>
</reference>
<gene>
    <name evidence="2" type="ORF">GCM10007383_24660</name>
</gene>
<feature type="transmembrane region" description="Helical" evidence="1">
    <location>
        <begin position="191"/>
        <end position="214"/>
    </location>
</feature>
<feature type="transmembrane region" description="Helical" evidence="1">
    <location>
        <begin position="75"/>
        <end position="93"/>
    </location>
</feature>